<evidence type="ECO:0000259" key="3">
    <source>
        <dbReference type="Pfam" id="PF00156"/>
    </source>
</evidence>
<evidence type="ECO:0000256" key="2">
    <source>
        <dbReference type="ARBA" id="ARBA00022679"/>
    </source>
</evidence>
<dbReference type="InterPro" id="IPR000836">
    <property type="entry name" value="PRTase_dom"/>
</dbReference>
<keyword evidence="5" id="KW-1185">Reference proteome</keyword>
<dbReference type="PANTHER" id="PTHR43363">
    <property type="entry name" value="HYPOXANTHINE PHOSPHORIBOSYLTRANSFERASE"/>
    <property type="match status" value="1"/>
</dbReference>
<dbReference type="EMBL" id="FMUT01000002">
    <property type="protein sequence ID" value="SCX90479.1"/>
    <property type="molecule type" value="Genomic_DNA"/>
</dbReference>
<dbReference type="Proteomes" id="UP000183031">
    <property type="component" value="Unassembled WGS sequence"/>
</dbReference>
<reference evidence="4 5" key="1">
    <citation type="submission" date="2016-10" db="EMBL/GenBank/DDBJ databases">
        <authorList>
            <person name="Varghese N."/>
            <person name="Submissions S."/>
        </authorList>
    </citation>
    <scope>NUCLEOTIDE SEQUENCE [LARGE SCALE GENOMIC DNA]</scope>
    <source>
        <strain evidence="4 5">CGMCC 1.6853</strain>
    </source>
</reference>
<comment type="caution">
    <text evidence="4">The sequence shown here is derived from an EMBL/GenBank/DDBJ whole genome shotgun (WGS) entry which is preliminary data.</text>
</comment>
<keyword evidence="1 4" id="KW-0328">Glycosyltransferase</keyword>
<name>A0A1G5BJX4_9GAMM</name>
<keyword evidence="2" id="KW-0808">Transferase</keyword>
<protein>
    <submittedName>
        <fullName evidence="4">Hypoxanthine phosphoribosyltransferase</fullName>
    </submittedName>
</protein>
<dbReference type="RefSeq" id="WP_033633509.1">
    <property type="nucleotide sequence ID" value="NZ_CBCSIN010000001.1"/>
</dbReference>
<feature type="domain" description="Phosphoribosyltransferase" evidence="3">
    <location>
        <begin position="13"/>
        <end position="159"/>
    </location>
</feature>
<gene>
    <name evidence="4" type="ORF">SAMN02927935_00439</name>
</gene>
<sequence length="194" mass="21925">MKVITAIGKDFDSLCDRLSKEIIKEFSPDVIIGVATGGRYVAEEIGKKINVPLVIIKRQRNSTKKKSKFRMASFLPFLPRPINDLLRIAEIKFNERKFRKSGRILSVGAVAHISGDLEHLRKGKRILIVDDAVDSGGTFIDCINFLQPYLSSDSVVKTAALNVTFDEPAFIPDFYLYKGYLIRYPWASDVRRKG</sequence>
<organism evidence="4 5">
    <name type="scientific">Serratia nematodiphila</name>
    <dbReference type="NCBI Taxonomy" id="458197"/>
    <lineage>
        <taxon>Bacteria</taxon>
        <taxon>Pseudomonadati</taxon>
        <taxon>Pseudomonadota</taxon>
        <taxon>Gammaproteobacteria</taxon>
        <taxon>Enterobacterales</taxon>
        <taxon>Yersiniaceae</taxon>
        <taxon>Serratia</taxon>
    </lineage>
</organism>
<dbReference type="Gene3D" id="3.40.50.2020">
    <property type="match status" value="1"/>
</dbReference>
<proteinExistence type="predicted"/>
<accession>A0A1G5BJX4</accession>
<dbReference type="SUPFAM" id="SSF53271">
    <property type="entry name" value="PRTase-like"/>
    <property type="match status" value="1"/>
</dbReference>
<dbReference type="PANTHER" id="PTHR43363:SF2">
    <property type="entry name" value="PHOSPHORIBOSYLTRANSFERASE"/>
    <property type="match status" value="1"/>
</dbReference>
<evidence type="ECO:0000256" key="1">
    <source>
        <dbReference type="ARBA" id="ARBA00022676"/>
    </source>
</evidence>
<evidence type="ECO:0000313" key="4">
    <source>
        <dbReference type="EMBL" id="SCX90479.1"/>
    </source>
</evidence>
<evidence type="ECO:0000313" key="5">
    <source>
        <dbReference type="Proteomes" id="UP000183031"/>
    </source>
</evidence>
<dbReference type="Pfam" id="PF00156">
    <property type="entry name" value="Pribosyltran"/>
    <property type="match status" value="1"/>
</dbReference>
<dbReference type="InterPro" id="IPR029057">
    <property type="entry name" value="PRTase-like"/>
</dbReference>
<dbReference type="CDD" id="cd06223">
    <property type="entry name" value="PRTases_typeI"/>
    <property type="match status" value="1"/>
</dbReference>
<dbReference type="GO" id="GO:0016757">
    <property type="term" value="F:glycosyltransferase activity"/>
    <property type="evidence" value="ECO:0007669"/>
    <property type="project" value="UniProtKB-KW"/>
</dbReference>